<keyword evidence="1" id="KW-0732">Signal</keyword>
<protein>
    <submittedName>
        <fullName evidence="2">Uncharacterized protein</fullName>
    </submittedName>
</protein>
<dbReference type="RefSeq" id="WP_149071297.1">
    <property type="nucleotide sequence ID" value="NZ_VTHL01000012.1"/>
</dbReference>
<dbReference type="Proteomes" id="UP000322791">
    <property type="component" value="Unassembled WGS sequence"/>
</dbReference>
<dbReference type="Pfam" id="PF20420">
    <property type="entry name" value="DUF6702"/>
    <property type="match status" value="1"/>
</dbReference>
<dbReference type="InterPro" id="IPR046525">
    <property type="entry name" value="DUF6702"/>
</dbReference>
<dbReference type="EMBL" id="VTHL01000012">
    <property type="protein sequence ID" value="TYZ08629.1"/>
    <property type="molecule type" value="Genomic_DNA"/>
</dbReference>
<evidence type="ECO:0000313" key="2">
    <source>
        <dbReference type="EMBL" id="TYZ08629.1"/>
    </source>
</evidence>
<proteinExistence type="predicted"/>
<reference evidence="2 3" key="1">
    <citation type="submission" date="2019-08" db="EMBL/GenBank/DDBJ databases">
        <authorList>
            <person name="Seo M.-J."/>
        </authorList>
    </citation>
    <scope>NUCLEOTIDE SEQUENCE [LARGE SCALE GENOMIC DNA]</scope>
    <source>
        <strain evidence="2 3">KIGAM108</strain>
    </source>
</reference>
<feature type="signal peptide" evidence="1">
    <location>
        <begin position="1"/>
        <end position="20"/>
    </location>
</feature>
<comment type="caution">
    <text evidence="2">The sequence shown here is derived from an EMBL/GenBank/DDBJ whole genome shotgun (WGS) entry which is preliminary data.</text>
</comment>
<evidence type="ECO:0000313" key="3">
    <source>
        <dbReference type="Proteomes" id="UP000322791"/>
    </source>
</evidence>
<dbReference type="AlphaFoldDB" id="A0A5D6V1E3"/>
<sequence length="166" mass="18659">MRRPLLFLFGLLLCSMAAFAHAYHTSLMDVRYNVQKQQLEIALKVFTDDFEKALSAGQPRSISLADMPAAQTNPLTAAYLKRTLHFGTKPGETLPLTYLGMQREGDAHWLYVTIKLPAQPVRSLVLHHQLLLAEFDDQMNIVNLEAGGQKQSTLFRGGEESKTLSW</sequence>
<keyword evidence="3" id="KW-1185">Reference proteome</keyword>
<evidence type="ECO:0000256" key="1">
    <source>
        <dbReference type="SAM" id="SignalP"/>
    </source>
</evidence>
<feature type="chain" id="PRO_5022724048" evidence="1">
    <location>
        <begin position="21"/>
        <end position="166"/>
    </location>
</feature>
<accession>A0A5D6V1E3</accession>
<organism evidence="2 3">
    <name type="scientific">Hymenobacter lutimineralis</name>
    <dbReference type="NCBI Taxonomy" id="2606448"/>
    <lineage>
        <taxon>Bacteria</taxon>
        <taxon>Pseudomonadati</taxon>
        <taxon>Bacteroidota</taxon>
        <taxon>Cytophagia</taxon>
        <taxon>Cytophagales</taxon>
        <taxon>Hymenobacteraceae</taxon>
        <taxon>Hymenobacter</taxon>
    </lineage>
</organism>
<gene>
    <name evidence="2" type="ORF">FY528_12180</name>
</gene>
<name>A0A5D6V1E3_9BACT</name>